<dbReference type="InterPro" id="IPR033335">
    <property type="entry name" value="JUPITER"/>
</dbReference>
<dbReference type="GO" id="GO:0005737">
    <property type="term" value="C:cytoplasm"/>
    <property type="evidence" value="ECO:0007669"/>
    <property type="project" value="UniProtKB-SubCell"/>
</dbReference>
<keyword evidence="4" id="KW-0597">Phosphoprotein</keyword>
<dbReference type="Pfam" id="PF17054">
    <property type="entry name" value="JUPITER"/>
    <property type="match status" value="1"/>
</dbReference>
<organism evidence="7 8">
    <name type="scientific">Leptosia nina</name>
    <dbReference type="NCBI Taxonomy" id="320188"/>
    <lineage>
        <taxon>Eukaryota</taxon>
        <taxon>Metazoa</taxon>
        <taxon>Ecdysozoa</taxon>
        <taxon>Arthropoda</taxon>
        <taxon>Hexapoda</taxon>
        <taxon>Insecta</taxon>
        <taxon>Pterygota</taxon>
        <taxon>Neoptera</taxon>
        <taxon>Endopterygota</taxon>
        <taxon>Lepidoptera</taxon>
        <taxon>Glossata</taxon>
        <taxon>Ditrysia</taxon>
        <taxon>Papilionoidea</taxon>
        <taxon>Pieridae</taxon>
        <taxon>Pierinae</taxon>
        <taxon>Leptosia</taxon>
    </lineage>
</organism>
<feature type="compositionally biased region" description="Basic and acidic residues" evidence="6">
    <location>
        <begin position="54"/>
        <end position="67"/>
    </location>
</feature>
<evidence type="ECO:0000313" key="7">
    <source>
        <dbReference type="EMBL" id="CAK1545678.1"/>
    </source>
</evidence>
<accession>A0AAV1J947</accession>
<dbReference type="Proteomes" id="UP001497472">
    <property type="component" value="Unassembled WGS sequence"/>
</dbReference>
<keyword evidence="3" id="KW-0963">Cytoplasm</keyword>
<evidence type="ECO:0008006" key="9">
    <source>
        <dbReference type="Google" id="ProtNLM"/>
    </source>
</evidence>
<protein>
    <recommendedName>
        <fullName evidence="9">Microtubule-associated protein Jupiter</fullName>
    </recommendedName>
</protein>
<evidence type="ECO:0000256" key="6">
    <source>
        <dbReference type="SAM" id="MobiDB-lite"/>
    </source>
</evidence>
<gene>
    <name evidence="7" type="ORF">LNINA_LOCUS5302</name>
</gene>
<dbReference type="AlphaFoldDB" id="A0AAV1J947"/>
<name>A0AAV1J947_9NEOP</name>
<evidence type="ECO:0000313" key="8">
    <source>
        <dbReference type="Proteomes" id="UP001497472"/>
    </source>
</evidence>
<dbReference type="GO" id="GO:0005634">
    <property type="term" value="C:nucleus"/>
    <property type="evidence" value="ECO:0007669"/>
    <property type="project" value="UniProtKB-SubCell"/>
</dbReference>
<proteinExistence type="predicted"/>
<evidence type="ECO:0000256" key="4">
    <source>
        <dbReference type="ARBA" id="ARBA00022553"/>
    </source>
</evidence>
<evidence type="ECO:0000256" key="3">
    <source>
        <dbReference type="ARBA" id="ARBA00022490"/>
    </source>
</evidence>
<evidence type="ECO:0000256" key="2">
    <source>
        <dbReference type="ARBA" id="ARBA00004496"/>
    </source>
</evidence>
<feature type="region of interest" description="Disordered" evidence="6">
    <location>
        <begin position="36"/>
        <end position="81"/>
    </location>
</feature>
<sequence>MQPIYEFNGCQLKLAAINTNRVPNAPKSCIAEIFNADTTDGGSPVKNGSTRSRTVRDTPTRPRDTHSRLFGQGGGSSSVTPMITDTIRSHIQFGDSQMNGGSPAHSPKMNGSATSTPSRGEGEPANNLSYSPPKRNPVTGDGVQLPPQRRRHPAAALRGADTQEYLEPTPTHRYLTRDWPPPPANYYVESTTKPSLKLRQTPYTLLGLETDDPEKPHPIIDPDSIEPQLALDRHWPPFPAQHYLEPKEHSVPHHPLPPHAFVGMTSALGERPMPDYKYNPIPTLDGPVDPFVVSNLDPPPTLFKYERDAPIPDVTPIQTTPGPGPSTLTGFPPIFHEYVPGFLFDRRQHVEDFKHKTYYVDYVRRREMEGNPITGDGYKSLNGQINMVTSINGNTSILHNRVPPGGYSSGLW</sequence>
<keyword evidence="5" id="KW-0539">Nucleus</keyword>
<feature type="compositionally biased region" description="Polar residues" evidence="6">
    <location>
        <begin position="109"/>
        <end position="118"/>
    </location>
</feature>
<comment type="caution">
    <text evidence="7">The sequence shown here is derived from an EMBL/GenBank/DDBJ whole genome shotgun (WGS) entry which is preliminary data.</text>
</comment>
<keyword evidence="8" id="KW-1185">Reference proteome</keyword>
<feature type="region of interest" description="Disordered" evidence="6">
    <location>
        <begin position="93"/>
        <end position="156"/>
    </location>
</feature>
<comment type="subcellular location">
    <subcellularLocation>
        <location evidence="2">Cytoplasm</location>
    </subcellularLocation>
    <subcellularLocation>
        <location evidence="1">Nucleus</location>
    </subcellularLocation>
</comment>
<reference evidence="7 8" key="1">
    <citation type="submission" date="2023-11" db="EMBL/GenBank/DDBJ databases">
        <authorList>
            <person name="Okamura Y."/>
        </authorList>
    </citation>
    <scope>NUCLEOTIDE SEQUENCE [LARGE SCALE GENOMIC DNA]</scope>
</reference>
<evidence type="ECO:0000256" key="5">
    <source>
        <dbReference type="ARBA" id="ARBA00023242"/>
    </source>
</evidence>
<evidence type="ECO:0000256" key="1">
    <source>
        <dbReference type="ARBA" id="ARBA00004123"/>
    </source>
</evidence>
<dbReference type="EMBL" id="CAVLEF010000007">
    <property type="protein sequence ID" value="CAK1545678.1"/>
    <property type="molecule type" value="Genomic_DNA"/>
</dbReference>